<keyword evidence="4 9" id="KW-0645">Protease</keyword>
<keyword evidence="15" id="KW-1185">Reference proteome</keyword>
<organism evidence="14 15">
    <name type="scientific">Tsuneonella deserti</name>
    <dbReference type="NCBI Taxonomy" id="2035528"/>
    <lineage>
        <taxon>Bacteria</taxon>
        <taxon>Pseudomonadati</taxon>
        <taxon>Pseudomonadota</taxon>
        <taxon>Alphaproteobacteria</taxon>
        <taxon>Sphingomonadales</taxon>
        <taxon>Erythrobacteraceae</taxon>
        <taxon>Tsuneonella</taxon>
    </lineage>
</organism>
<keyword evidence="3 9" id="KW-0031">Aminopeptidase</keyword>
<dbReference type="SUPFAM" id="SSF55486">
    <property type="entry name" value="Metalloproteases ('zincins'), catalytic domain"/>
    <property type="match status" value="1"/>
</dbReference>
<evidence type="ECO:0000259" key="13">
    <source>
        <dbReference type="Pfam" id="PF17900"/>
    </source>
</evidence>
<dbReference type="Gene3D" id="2.60.40.1910">
    <property type="match status" value="1"/>
</dbReference>
<dbReference type="Gene3D" id="1.25.50.20">
    <property type="match status" value="1"/>
</dbReference>
<feature type="domain" description="ERAP1-like C-terminal" evidence="12">
    <location>
        <begin position="536"/>
        <end position="837"/>
    </location>
</feature>
<keyword evidence="7 9" id="KW-0862">Zinc</keyword>
<evidence type="ECO:0000259" key="12">
    <source>
        <dbReference type="Pfam" id="PF11838"/>
    </source>
</evidence>
<keyword evidence="10" id="KW-0732">Signal</keyword>
<dbReference type="InterPro" id="IPR042097">
    <property type="entry name" value="Aminopeptidase_N-like_N_sf"/>
</dbReference>
<keyword evidence="8 9" id="KW-0482">Metalloprotease</keyword>
<evidence type="ECO:0000256" key="4">
    <source>
        <dbReference type="ARBA" id="ARBA00022670"/>
    </source>
</evidence>
<proteinExistence type="inferred from homology"/>
<dbReference type="PANTHER" id="PTHR11533:SF174">
    <property type="entry name" value="PUROMYCIN-SENSITIVE AMINOPEPTIDASE-RELATED"/>
    <property type="match status" value="1"/>
</dbReference>
<dbReference type="Gene3D" id="2.60.40.1730">
    <property type="entry name" value="tricorn interacting facor f3 domain"/>
    <property type="match status" value="1"/>
</dbReference>
<evidence type="ECO:0000256" key="1">
    <source>
        <dbReference type="ARBA" id="ARBA00000098"/>
    </source>
</evidence>
<dbReference type="InterPro" id="IPR045357">
    <property type="entry name" value="Aminopeptidase_N-like_N"/>
</dbReference>
<dbReference type="InterPro" id="IPR024571">
    <property type="entry name" value="ERAP1-like_C_dom"/>
</dbReference>
<comment type="similarity">
    <text evidence="2 9">Belongs to the peptidase M1 family.</text>
</comment>
<keyword evidence="5 9" id="KW-0479">Metal-binding</keyword>
<comment type="caution">
    <text evidence="14">The sequence shown here is derived from an EMBL/GenBank/DDBJ whole genome shotgun (WGS) entry which is preliminary data.</text>
</comment>
<name>A0ABQ1S6Q7_9SPHN</name>
<dbReference type="Gene3D" id="1.10.390.10">
    <property type="entry name" value="Neutral Protease Domain 2"/>
    <property type="match status" value="1"/>
</dbReference>
<keyword evidence="6 9" id="KW-0378">Hydrolase</keyword>
<dbReference type="SUPFAM" id="SSF63737">
    <property type="entry name" value="Leukotriene A4 hydrolase N-terminal domain"/>
    <property type="match status" value="1"/>
</dbReference>
<dbReference type="InterPro" id="IPR001930">
    <property type="entry name" value="Peptidase_M1"/>
</dbReference>
<dbReference type="InterPro" id="IPR050344">
    <property type="entry name" value="Peptidase_M1_aminopeptidases"/>
</dbReference>
<dbReference type="EMBL" id="BMKL01000001">
    <property type="protein sequence ID" value="GGD91418.1"/>
    <property type="molecule type" value="Genomic_DNA"/>
</dbReference>
<reference evidence="15" key="1">
    <citation type="journal article" date="2019" name="Int. J. Syst. Evol. Microbiol.">
        <title>The Global Catalogue of Microorganisms (GCM) 10K type strain sequencing project: providing services to taxonomists for standard genome sequencing and annotation.</title>
        <authorList>
            <consortium name="The Broad Institute Genomics Platform"/>
            <consortium name="The Broad Institute Genome Sequencing Center for Infectious Disease"/>
            <person name="Wu L."/>
            <person name="Ma J."/>
        </authorList>
    </citation>
    <scope>NUCLEOTIDE SEQUENCE [LARGE SCALE GENOMIC DNA]</scope>
    <source>
        <strain evidence="15">CGMCC 1.15959</strain>
    </source>
</reference>
<protein>
    <recommendedName>
        <fullName evidence="9">Aminopeptidase</fullName>
        <ecNumber evidence="9">3.4.11.-</ecNumber>
    </recommendedName>
</protein>
<dbReference type="PANTHER" id="PTHR11533">
    <property type="entry name" value="PROTEASE M1 ZINC METALLOPROTEASE"/>
    <property type="match status" value="1"/>
</dbReference>
<evidence type="ECO:0000256" key="2">
    <source>
        <dbReference type="ARBA" id="ARBA00010136"/>
    </source>
</evidence>
<dbReference type="Pfam" id="PF01433">
    <property type="entry name" value="Peptidase_M1"/>
    <property type="match status" value="1"/>
</dbReference>
<accession>A0ABQ1S6Q7</accession>
<feature type="chain" id="PRO_5046892187" description="Aminopeptidase" evidence="10">
    <location>
        <begin position="25"/>
        <end position="859"/>
    </location>
</feature>
<feature type="signal peptide" evidence="10">
    <location>
        <begin position="1"/>
        <end position="24"/>
    </location>
</feature>
<evidence type="ECO:0000256" key="10">
    <source>
        <dbReference type="SAM" id="SignalP"/>
    </source>
</evidence>
<dbReference type="Pfam" id="PF17900">
    <property type="entry name" value="Peptidase_M1_N"/>
    <property type="match status" value="1"/>
</dbReference>
<evidence type="ECO:0000313" key="14">
    <source>
        <dbReference type="EMBL" id="GGD91418.1"/>
    </source>
</evidence>
<dbReference type="PRINTS" id="PR00756">
    <property type="entry name" value="ALADIPTASE"/>
</dbReference>
<dbReference type="InterPro" id="IPR034016">
    <property type="entry name" value="M1_APN-typ"/>
</dbReference>
<evidence type="ECO:0000256" key="8">
    <source>
        <dbReference type="ARBA" id="ARBA00023049"/>
    </source>
</evidence>
<dbReference type="EC" id="3.4.11.-" evidence="9"/>
<evidence type="ECO:0000256" key="9">
    <source>
        <dbReference type="RuleBase" id="RU364040"/>
    </source>
</evidence>
<dbReference type="CDD" id="cd09601">
    <property type="entry name" value="M1_APN-Q_like"/>
    <property type="match status" value="1"/>
</dbReference>
<evidence type="ECO:0000256" key="7">
    <source>
        <dbReference type="ARBA" id="ARBA00022833"/>
    </source>
</evidence>
<gene>
    <name evidence="14" type="primary">pepN</name>
    <name evidence="14" type="ORF">GCM10011515_08830</name>
</gene>
<evidence type="ECO:0000313" key="15">
    <source>
        <dbReference type="Proteomes" id="UP000619041"/>
    </source>
</evidence>
<sequence length="859" mass="92881">MHRSITLSYLLAGASIAAAFPAAAQSAAREVLPDTVVPSHYELAIRPDLDALTFTGTNAITVDVRKPTNDIVLNADGLTFDSVRLDTGETATAAYDQELGRATLHFASPVAPGQHVITIDYHGKIGRQTLGFFAMDYEGAAGKRRTLATNLEPTGARQVFPGWDEPAIKATYTVTVDAPADRMALSNMPVARTVALSPVTNRVTFAQSPKMSSYLFFLGIGDWERVHQTIDGVDLGVVVNRGDTDKAQYSLAEAGKLLNWYNDYFGVGYPLPKMDLIAAPGQIQGGSMENWGAIFYSQDHLLFDPQAGTEGDRQLVFLVVAHEMAHQWFGDLVTMSWWDDLWLNEGFARWMQTYVADALHPEWQTGLKAQSIFESGKAADALSSTHPIVQSIMTANQASQAFDSITYDKGAAVITMLKDETGDAAFRSGVQSYMRAHAFANTVDADFWGVMQKASGKPILAIERDFTTQPGVPLVRATATPSGLRLAEDRFTFQGPGGDASSSRWRIPLTVAPLEGKEQHLLLSNAATMPVPTPALVNAGQTAYARVLYDDVAFATLVPRLPRMAPVDQIGLLQDARALGLANYAPTSRLLALAATVPATAEPVVWERIAGMLSGLDRTYVDGPQRVAFRGFAIGVLRPALDSLGLTASPSESPNAPIARATLIETLGSFGDPQTVARAKAMIEKDSGTPAEQRSALTIAAAKASPEFFDALLARARSTNDPLVKMRIYEALAGVEDRVLARRMVDVILSDEVPAGTNVALMFPLAIAHPSLAWDFIVPRLADPKVGIEKTTQWRIAGGIAGLSSDEARIADLQKYIDQNVPEDARQPLQGSLESIRLRHRLSTQVLPEMDAWIARSAR</sequence>
<dbReference type="Proteomes" id="UP000619041">
    <property type="component" value="Unassembled WGS sequence"/>
</dbReference>
<evidence type="ECO:0000256" key="3">
    <source>
        <dbReference type="ARBA" id="ARBA00022438"/>
    </source>
</evidence>
<dbReference type="InterPro" id="IPR014782">
    <property type="entry name" value="Peptidase_M1_dom"/>
</dbReference>
<comment type="cofactor">
    <cofactor evidence="9">
        <name>Zn(2+)</name>
        <dbReference type="ChEBI" id="CHEBI:29105"/>
    </cofactor>
    <text evidence="9">Binds 1 zinc ion per subunit.</text>
</comment>
<evidence type="ECO:0000256" key="5">
    <source>
        <dbReference type="ARBA" id="ARBA00022723"/>
    </source>
</evidence>
<feature type="domain" description="Peptidase M1 membrane alanine aminopeptidase" evidence="11">
    <location>
        <begin position="249"/>
        <end position="462"/>
    </location>
</feature>
<comment type="catalytic activity">
    <reaction evidence="1">
        <text>Release of an N-terminal amino acid, Xaa-|-Yaa- from a peptide, amide or arylamide. Xaa is preferably Ala, but may be most amino acids including Pro (slow action). When a terminal hydrophobic residue is followed by a prolyl residue, the two may be released as an intact Xaa-Pro dipeptide.</text>
        <dbReference type="EC" id="3.4.11.2"/>
    </reaction>
</comment>
<dbReference type="GO" id="GO:0004177">
    <property type="term" value="F:aminopeptidase activity"/>
    <property type="evidence" value="ECO:0007669"/>
    <property type="project" value="UniProtKB-KW"/>
</dbReference>
<evidence type="ECO:0000256" key="6">
    <source>
        <dbReference type="ARBA" id="ARBA00022801"/>
    </source>
</evidence>
<dbReference type="Pfam" id="PF11838">
    <property type="entry name" value="ERAP1_C"/>
    <property type="match status" value="1"/>
</dbReference>
<evidence type="ECO:0000259" key="11">
    <source>
        <dbReference type="Pfam" id="PF01433"/>
    </source>
</evidence>
<feature type="domain" description="Aminopeptidase N-like N-terminal" evidence="13">
    <location>
        <begin position="37"/>
        <end position="215"/>
    </location>
</feature>
<dbReference type="InterPro" id="IPR027268">
    <property type="entry name" value="Peptidase_M4/M1_CTD_sf"/>
</dbReference>